<organism evidence="10 11">
    <name type="scientific">Epilithonimonas hominis</name>
    <dbReference type="NCBI Taxonomy" id="420404"/>
    <lineage>
        <taxon>Bacteria</taxon>
        <taxon>Pseudomonadati</taxon>
        <taxon>Bacteroidota</taxon>
        <taxon>Flavobacteriia</taxon>
        <taxon>Flavobacteriales</taxon>
        <taxon>Weeksellaceae</taxon>
        <taxon>Chryseobacterium group</taxon>
        <taxon>Epilithonimonas</taxon>
    </lineage>
</organism>
<evidence type="ECO:0000256" key="8">
    <source>
        <dbReference type="PIRNR" id="PIRNR000194"/>
    </source>
</evidence>
<dbReference type="CDD" id="cd00209">
    <property type="entry name" value="DHFR"/>
    <property type="match status" value="1"/>
</dbReference>
<evidence type="ECO:0000256" key="2">
    <source>
        <dbReference type="ARBA" id="ARBA00009539"/>
    </source>
</evidence>
<comment type="catalytic activity">
    <reaction evidence="8">
        <text>(6S)-5,6,7,8-tetrahydrofolate + NADP(+) = 7,8-dihydrofolate + NADPH + H(+)</text>
        <dbReference type="Rhea" id="RHEA:15009"/>
        <dbReference type="ChEBI" id="CHEBI:15378"/>
        <dbReference type="ChEBI" id="CHEBI:57451"/>
        <dbReference type="ChEBI" id="CHEBI:57453"/>
        <dbReference type="ChEBI" id="CHEBI:57783"/>
        <dbReference type="ChEBI" id="CHEBI:58349"/>
        <dbReference type="EC" id="1.5.1.3"/>
    </reaction>
</comment>
<dbReference type="GO" id="GO:0070401">
    <property type="term" value="F:NADP+ binding"/>
    <property type="evidence" value="ECO:0007669"/>
    <property type="project" value="UniProtKB-ARBA"/>
</dbReference>
<gene>
    <name evidence="10" type="ORF">SAMN05421793_14025</name>
</gene>
<dbReference type="UniPathway" id="UPA00077">
    <property type="reaction ID" value="UER00158"/>
</dbReference>
<evidence type="ECO:0000313" key="10">
    <source>
        <dbReference type="EMBL" id="SEH85685.1"/>
    </source>
</evidence>
<dbReference type="EC" id="1.5.1.3" evidence="3 8"/>
<dbReference type="Gene3D" id="3.40.430.10">
    <property type="entry name" value="Dihydrofolate Reductase, subunit A"/>
    <property type="match status" value="1"/>
</dbReference>
<accession>A0A1H6LI01</accession>
<dbReference type="GO" id="GO:0005829">
    <property type="term" value="C:cytosol"/>
    <property type="evidence" value="ECO:0007669"/>
    <property type="project" value="TreeGrafter"/>
</dbReference>
<name>A0A1H6LI01_9FLAO</name>
<dbReference type="InterPro" id="IPR012259">
    <property type="entry name" value="DHFR"/>
</dbReference>
<evidence type="ECO:0000256" key="6">
    <source>
        <dbReference type="ARBA" id="ARBA00023002"/>
    </source>
</evidence>
<evidence type="ECO:0000256" key="1">
    <source>
        <dbReference type="ARBA" id="ARBA00004903"/>
    </source>
</evidence>
<sequence>MITIVAAIGRNNALGKDNQLLWRLPKDLRHFKGLTENHPVVMGRKTYESIGKPLPNRTNIVVSRKSGWFEEGILIVSTLKEALKFAKKINEKIFIIGGGEIYKQTMDQADRLEITLVDAEPDADTFFPSIDPKIWQKTDEECFEKDEKNEYSFCFQTFERLIKS</sequence>
<dbReference type="PANTHER" id="PTHR48069">
    <property type="entry name" value="DIHYDROFOLATE REDUCTASE"/>
    <property type="match status" value="1"/>
</dbReference>
<keyword evidence="11" id="KW-1185">Reference proteome</keyword>
<dbReference type="FunFam" id="3.40.430.10:FF:000001">
    <property type="entry name" value="Dihydrofolate reductase"/>
    <property type="match status" value="1"/>
</dbReference>
<evidence type="ECO:0000313" key="11">
    <source>
        <dbReference type="Proteomes" id="UP000198555"/>
    </source>
</evidence>
<dbReference type="RefSeq" id="WP_089770706.1">
    <property type="nucleotide sequence ID" value="NZ_DALZAR010000052.1"/>
</dbReference>
<comment type="function">
    <text evidence="7 8">Key enzyme in folate metabolism. Catalyzes an essential reaction for de novo glycine and purine synthesis, and for DNA precursor synthesis.</text>
</comment>
<dbReference type="Pfam" id="PF00186">
    <property type="entry name" value="DHFR_1"/>
    <property type="match status" value="1"/>
</dbReference>
<evidence type="ECO:0000256" key="7">
    <source>
        <dbReference type="ARBA" id="ARBA00025067"/>
    </source>
</evidence>
<dbReference type="Proteomes" id="UP000198555">
    <property type="component" value="Unassembled WGS sequence"/>
</dbReference>
<feature type="domain" description="DHFR" evidence="9">
    <location>
        <begin position="1"/>
        <end position="160"/>
    </location>
</feature>
<dbReference type="EMBL" id="FNWX01000040">
    <property type="protein sequence ID" value="SEH85685.1"/>
    <property type="molecule type" value="Genomic_DNA"/>
</dbReference>
<evidence type="ECO:0000259" key="9">
    <source>
        <dbReference type="PROSITE" id="PS51330"/>
    </source>
</evidence>
<dbReference type="PANTHER" id="PTHR48069:SF3">
    <property type="entry name" value="DIHYDROFOLATE REDUCTASE"/>
    <property type="match status" value="1"/>
</dbReference>
<comment type="pathway">
    <text evidence="1 8">Cofactor biosynthesis; tetrahydrofolate biosynthesis; 5,6,7,8-tetrahydrofolate from 7,8-dihydrofolate: step 1/1.</text>
</comment>
<dbReference type="PRINTS" id="PR00070">
    <property type="entry name" value="DHFR"/>
</dbReference>
<reference evidence="11" key="1">
    <citation type="submission" date="2016-10" db="EMBL/GenBank/DDBJ databases">
        <authorList>
            <person name="Varghese N."/>
            <person name="Submissions S."/>
        </authorList>
    </citation>
    <scope>NUCLEOTIDE SEQUENCE [LARGE SCALE GENOMIC DNA]</scope>
    <source>
        <strain evidence="11">DSM 19326</strain>
    </source>
</reference>
<dbReference type="PIRSF" id="PIRSF000194">
    <property type="entry name" value="DHFR"/>
    <property type="match status" value="1"/>
</dbReference>
<dbReference type="GO" id="GO:0006730">
    <property type="term" value="P:one-carbon metabolic process"/>
    <property type="evidence" value="ECO:0007669"/>
    <property type="project" value="UniProtKB-KW"/>
</dbReference>
<dbReference type="GO" id="GO:0046655">
    <property type="term" value="P:folic acid metabolic process"/>
    <property type="evidence" value="ECO:0007669"/>
    <property type="project" value="TreeGrafter"/>
</dbReference>
<comment type="similarity">
    <text evidence="2 8">Belongs to the dihydrofolate reductase family.</text>
</comment>
<evidence type="ECO:0000256" key="3">
    <source>
        <dbReference type="ARBA" id="ARBA00012856"/>
    </source>
</evidence>
<protein>
    <recommendedName>
        <fullName evidence="3 8">Dihydrofolate reductase</fullName>
        <ecNumber evidence="3 8">1.5.1.3</ecNumber>
    </recommendedName>
</protein>
<keyword evidence="6 8" id="KW-0560">Oxidoreductase</keyword>
<dbReference type="GO" id="GO:0004146">
    <property type="term" value="F:dihydrofolate reductase activity"/>
    <property type="evidence" value="ECO:0007669"/>
    <property type="project" value="UniProtKB-EC"/>
</dbReference>
<dbReference type="STRING" id="420404.SAMN05421793_14025"/>
<evidence type="ECO:0000256" key="5">
    <source>
        <dbReference type="ARBA" id="ARBA00022857"/>
    </source>
</evidence>
<dbReference type="SUPFAM" id="SSF53597">
    <property type="entry name" value="Dihydrofolate reductase-like"/>
    <property type="match status" value="1"/>
</dbReference>
<evidence type="ECO:0000256" key="4">
    <source>
        <dbReference type="ARBA" id="ARBA00022563"/>
    </source>
</evidence>
<dbReference type="InterPro" id="IPR024072">
    <property type="entry name" value="DHFR-like_dom_sf"/>
</dbReference>
<keyword evidence="5 8" id="KW-0521">NADP</keyword>
<dbReference type="PROSITE" id="PS51330">
    <property type="entry name" value="DHFR_2"/>
    <property type="match status" value="1"/>
</dbReference>
<dbReference type="InterPro" id="IPR001796">
    <property type="entry name" value="DHFR_dom"/>
</dbReference>
<dbReference type="GO" id="GO:0046452">
    <property type="term" value="P:dihydrofolate metabolic process"/>
    <property type="evidence" value="ECO:0007669"/>
    <property type="project" value="TreeGrafter"/>
</dbReference>
<dbReference type="AlphaFoldDB" id="A0A1H6LI01"/>
<dbReference type="GO" id="GO:0046654">
    <property type="term" value="P:tetrahydrofolate biosynthetic process"/>
    <property type="evidence" value="ECO:0007669"/>
    <property type="project" value="UniProtKB-UniPathway"/>
</dbReference>
<proteinExistence type="inferred from homology"/>
<keyword evidence="4 8" id="KW-0554">One-carbon metabolism</keyword>